<protein>
    <submittedName>
        <fullName evidence="2">Uncharacterized protein</fullName>
    </submittedName>
</protein>
<evidence type="ECO:0000256" key="1">
    <source>
        <dbReference type="SAM" id="MobiDB-lite"/>
    </source>
</evidence>
<dbReference type="AlphaFoldDB" id="A0A8S1GQ11"/>
<reference evidence="2" key="1">
    <citation type="submission" date="2020-10" db="EMBL/GenBank/DDBJ databases">
        <authorList>
            <person name="Kikuchi T."/>
        </authorList>
    </citation>
    <scope>NUCLEOTIDE SEQUENCE</scope>
    <source>
        <strain evidence="2">NKZ352</strain>
    </source>
</reference>
<feature type="compositionally biased region" description="Polar residues" evidence="1">
    <location>
        <begin position="33"/>
        <end position="47"/>
    </location>
</feature>
<feature type="region of interest" description="Disordered" evidence="1">
    <location>
        <begin position="1"/>
        <end position="85"/>
    </location>
</feature>
<keyword evidence="3" id="KW-1185">Reference proteome</keyword>
<accession>A0A8S1GQ11</accession>
<dbReference type="EMBL" id="CAJGYM010000002">
    <property type="protein sequence ID" value="CAD6185486.1"/>
    <property type="molecule type" value="Genomic_DNA"/>
</dbReference>
<comment type="caution">
    <text evidence="2">The sequence shown here is derived from an EMBL/GenBank/DDBJ whole genome shotgun (WGS) entry which is preliminary data.</text>
</comment>
<organism evidence="2 3">
    <name type="scientific">Caenorhabditis auriculariae</name>
    <dbReference type="NCBI Taxonomy" id="2777116"/>
    <lineage>
        <taxon>Eukaryota</taxon>
        <taxon>Metazoa</taxon>
        <taxon>Ecdysozoa</taxon>
        <taxon>Nematoda</taxon>
        <taxon>Chromadorea</taxon>
        <taxon>Rhabditida</taxon>
        <taxon>Rhabditina</taxon>
        <taxon>Rhabditomorpha</taxon>
        <taxon>Rhabditoidea</taxon>
        <taxon>Rhabditidae</taxon>
        <taxon>Peloderinae</taxon>
        <taxon>Caenorhabditis</taxon>
    </lineage>
</organism>
<proteinExistence type="predicted"/>
<gene>
    <name evidence="2" type="ORF">CAUJ_LOCUS1405</name>
</gene>
<sequence length="124" mass="14849">MASQNRSPYPEAPPPYSANMQQYPARMPVPYPMSNNGFPQPTGAQHVQQYQQQQQYQQYLQQQQQQQVQPYQQPPQQPMAYGYEYPPYGGDPYHRRFGPRRLGGFLFRSMFRPRFYGRRHCCHW</sequence>
<feature type="compositionally biased region" description="Low complexity" evidence="1">
    <location>
        <begin position="48"/>
        <end position="71"/>
    </location>
</feature>
<name>A0A8S1GQ11_9PELO</name>
<dbReference type="Proteomes" id="UP000835052">
    <property type="component" value="Unassembled WGS sequence"/>
</dbReference>
<evidence type="ECO:0000313" key="3">
    <source>
        <dbReference type="Proteomes" id="UP000835052"/>
    </source>
</evidence>
<evidence type="ECO:0000313" key="2">
    <source>
        <dbReference type="EMBL" id="CAD6185486.1"/>
    </source>
</evidence>